<keyword evidence="5" id="KW-1185">Reference proteome</keyword>
<reference evidence="4 5" key="1">
    <citation type="submission" date="2020-08" db="EMBL/GenBank/DDBJ databases">
        <title>Cohnella phylogeny.</title>
        <authorList>
            <person name="Dunlap C."/>
        </authorList>
    </citation>
    <scope>NUCLEOTIDE SEQUENCE [LARGE SCALE GENOMIC DNA]</scope>
    <source>
        <strain evidence="4 5">DSM 28246</strain>
    </source>
</reference>
<protein>
    <submittedName>
        <fullName evidence="4">XdhC family protein</fullName>
    </submittedName>
</protein>
<gene>
    <name evidence="4" type="ORF">H7C19_32875</name>
</gene>
<evidence type="ECO:0000259" key="3">
    <source>
        <dbReference type="Pfam" id="PF13478"/>
    </source>
</evidence>
<feature type="domain" description="XdhC Rossmann" evidence="3">
    <location>
        <begin position="168"/>
        <end position="302"/>
    </location>
</feature>
<dbReference type="AlphaFoldDB" id="A0A7X0RXG9"/>
<evidence type="ECO:0000256" key="1">
    <source>
        <dbReference type="SAM" id="MobiDB-lite"/>
    </source>
</evidence>
<evidence type="ECO:0000313" key="5">
    <source>
        <dbReference type="Proteomes" id="UP000547209"/>
    </source>
</evidence>
<dbReference type="InterPro" id="IPR027051">
    <property type="entry name" value="XdhC_Rossmann_dom"/>
</dbReference>
<dbReference type="Pfam" id="PF13478">
    <property type="entry name" value="XdhC_C"/>
    <property type="match status" value="1"/>
</dbReference>
<feature type="region of interest" description="Disordered" evidence="1">
    <location>
        <begin position="314"/>
        <end position="345"/>
    </location>
</feature>
<dbReference type="Proteomes" id="UP000547209">
    <property type="component" value="Unassembled WGS sequence"/>
</dbReference>
<dbReference type="Gene3D" id="3.40.50.720">
    <property type="entry name" value="NAD(P)-binding Rossmann-like Domain"/>
    <property type="match status" value="1"/>
</dbReference>
<sequence>METFGIVDRALRCEGAVVLATVIGVKGHAYRKPGAAMLFLPESAEGRIGSISPGCLESDLQARAAAVWASGECEIVRYDMRPETDAMWGEAIGCGGVIEVLLEAVSGELRRALAEARSRAWRGVASKLVRERRGRGIHYRLAEPGRAEPGASGAAPLFEWRIARQDRLVLFGAGTDADPVYRLAAGLGFRVAVADWRQSLLTTERFPDAELASGGASELVRALGIGEGDYVVVCGHQLQRDRAMIEALLPLRPAYVGVMGSARRIRHLFDGLPMPDFVKAPVGLPIGAEGPEEIAVSIAAELIAVRRGRRTREARESHADYGSLSGGRPEQPDGAAQAVPGACPR</sequence>
<feature type="domain" description="XdhC- CoxI" evidence="2">
    <location>
        <begin position="15"/>
        <end position="79"/>
    </location>
</feature>
<dbReference type="EMBL" id="JACJVP010000077">
    <property type="protein sequence ID" value="MBB6675464.1"/>
    <property type="molecule type" value="Genomic_DNA"/>
</dbReference>
<name>A0A7X0RXG9_9BACL</name>
<accession>A0A7X0RXG9</accession>
<proteinExistence type="predicted"/>
<dbReference type="InterPro" id="IPR052698">
    <property type="entry name" value="MoCofactor_Util/Proc"/>
</dbReference>
<dbReference type="InterPro" id="IPR003777">
    <property type="entry name" value="XdhC_CoxI"/>
</dbReference>
<evidence type="ECO:0000259" key="2">
    <source>
        <dbReference type="Pfam" id="PF02625"/>
    </source>
</evidence>
<dbReference type="PANTHER" id="PTHR30388">
    <property type="entry name" value="ALDEHYDE OXIDOREDUCTASE MOLYBDENUM COFACTOR ASSEMBLY PROTEIN"/>
    <property type="match status" value="1"/>
</dbReference>
<comment type="caution">
    <text evidence="4">The sequence shown here is derived from an EMBL/GenBank/DDBJ whole genome shotgun (WGS) entry which is preliminary data.</text>
</comment>
<dbReference type="PANTHER" id="PTHR30388:SF6">
    <property type="entry name" value="XANTHINE DEHYDROGENASE SUBUNIT A-RELATED"/>
    <property type="match status" value="1"/>
</dbReference>
<dbReference type="RefSeq" id="WP_185673316.1">
    <property type="nucleotide sequence ID" value="NZ_JACJVP010000077.1"/>
</dbReference>
<dbReference type="Pfam" id="PF02625">
    <property type="entry name" value="XdhC_CoxI"/>
    <property type="match status" value="1"/>
</dbReference>
<evidence type="ECO:0000313" key="4">
    <source>
        <dbReference type="EMBL" id="MBB6675464.1"/>
    </source>
</evidence>
<organism evidence="4 5">
    <name type="scientific">Cohnella nanjingensis</name>
    <dbReference type="NCBI Taxonomy" id="1387779"/>
    <lineage>
        <taxon>Bacteria</taxon>
        <taxon>Bacillati</taxon>
        <taxon>Bacillota</taxon>
        <taxon>Bacilli</taxon>
        <taxon>Bacillales</taxon>
        <taxon>Paenibacillaceae</taxon>
        <taxon>Cohnella</taxon>
    </lineage>
</organism>